<evidence type="ECO:0000313" key="2">
    <source>
        <dbReference type="EMBL" id="QFF99192.1"/>
    </source>
</evidence>
<proteinExistence type="predicted"/>
<dbReference type="RefSeq" id="WP_151700119.1">
    <property type="nucleotide sequence ID" value="NZ_CP031223.1"/>
</dbReference>
<organism evidence="2 3">
    <name type="scientific">Psychrobacillus glaciei</name>
    <dbReference type="NCBI Taxonomy" id="2283160"/>
    <lineage>
        <taxon>Bacteria</taxon>
        <taxon>Bacillati</taxon>
        <taxon>Bacillota</taxon>
        <taxon>Bacilli</taxon>
        <taxon>Bacillales</taxon>
        <taxon>Bacillaceae</taxon>
        <taxon>Psychrobacillus</taxon>
    </lineage>
</organism>
<dbReference type="KEGG" id="psyo:PB01_10310"/>
<sequence length="75" mass="8585">MKKYFIFILIFALLLLAFQVFSGLLLTMFYTPDFYLQKTSSDSATIFGRSTTLYLTGTILIASFAYFSSQKLLKN</sequence>
<name>A0A5J6SNC2_9BACI</name>
<dbReference type="Proteomes" id="UP000325517">
    <property type="component" value="Chromosome"/>
</dbReference>
<gene>
    <name evidence="2" type="ORF">PB01_10310</name>
</gene>
<evidence type="ECO:0000313" key="3">
    <source>
        <dbReference type="Proteomes" id="UP000325517"/>
    </source>
</evidence>
<dbReference type="EMBL" id="CP031223">
    <property type="protein sequence ID" value="QFF99192.1"/>
    <property type="molecule type" value="Genomic_DNA"/>
</dbReference>
<keyword evidence="1" id="KW-0812">Transmembrane</keyword>
<keyword evidence="1" id="KW-0472">Membrane</keyword>
<keyword evidence="3" id="KW-1185">Reference proteome</keyword>
<keyword evidence="1" id="KW-1133">Transmembrane helix</keyword>
<accession>A0A5J6SNC2</accession>
<evidence type="ECO:0000256" key="1">
    <source>
        <dbReference type="SAM" id="Phobius"/>
    </source>
</evidence>
<dbReference type="OrthoDB" id="2454526at2"/>
<protein>
    <submittedName>
        <fullName evidence="2">Uncharacterized protein</fullName>
    </submittedName>
</protein>
<dbReference type="AlphaFoldDB" id="A0A5J6SNC2"/>
<reference evidence="2 3" key="1">
    <citation type="submission" date="2018-07" db="EMBL/GenBank/DDBJ databases">
        <title>Complete genome sequence of Psychrobacillus sp. PB01, isolated from iceberg, and comparative genome analysis of Psychrobacillus strains.</title>
        <authorList>
            <person name="Lee P.C."/>
        </authorList>
    </citation>
    <scope>NUCLEOTIDE SEQUENCE [LARGE SCALE GENOMIC DNA]</scope>
    <source>
        <strain evidence="2 3">PB01</strain>
    </source>
</reference>
<feature type="transmembrane region" description="Helical" evidence="1">
    <location>
        <begin position="46"/>
        <end position="67"/>
    </location>
</feature>